<dbReference type="RefSeq" id="WP_212696606.1">
    <property type="nucleotide sequence ID" value="NZ_CP058649.1"/>
</dbReference>
<protein>
    <submittedName>
        <fullName evidence="1">Uncharacterized protein</fullName>
    </submittedName>
</protein>
<name>A0A8J8MGG1_9FIRM</name>
<gene>
    <name evidence="1" type="ORF">HZI73_02055</name>
</gene>
<organism evidence="1 2">
    <name type="scientific">Vallitalea pronyensis</name>
    <dbReference type="NCBI Taxonomy" id="1348613"/>
    <lineage>
        <taxon>Bacteria</taxon>
        <taxon>Bacillati</taxon>
        <taxon>Bacillota</taxon>
        <taxon>Clostridia</taxon>
        <taxon>Lachnospirales</taxon>
        <taxon>Vallitaleaceae</taxon>
        <taxon>Vallitalea</taxon>
    </lineage>
</organism>
<reference evidence="1" key="1">
    <citation type="submission" date="2020-07" db="EMBL/GenBank/DDBJ databases">
        <title>Vallitalea pronyensis genome.</title>
        <authorList>
            <person name="Postec A."/>
        </authorList>
    </citation>
    <scope>NUCLEOTIDE SEQUENCE</scope>
    <source>
        <strain evidence="1">FatNI3</strain>
    </source>
</reference>
<dbReference type="KEGG" id="vpy:HZI73_02055"/>
<evidence type="ECO:0000313" key="2">
    <source>
        <dbReference type="Proteomes" id="UP000683246"/>
    </source>
</evidence>
<dbReference type="AlphaFoldDB" id="A0A8J8MGG1"/>
<dbReference type="Proteomes" id="UP000683246">
    <property type="component" value="Chromosome"/>
</dbReference>
<dbReference type="EMBL" id="CP058649">
    <property type="protein sequence ID" value="QUI21144.1"/>
    <property type="molecule type" value="Genomic_DNA"/>
</dbReference>
<keyword evidence="2" id="KW-1185">Reference proteome</keyword>
<sequence>MKGVLDLSEHKEQELECEHADNPEIYIIAKVIEKKDDASWLLKTVDKERQYLIRIDDEAVFEEGISTALADGNVVMMHAVEHEENHEVYTATKVIANEQDRSIKIDERETISGYLGIFPDGLLDMEEHNITIAKNKTVAITLKQDKGQRWVYDRVKDHLRLLSYHEEDEEGYKRQHWGFAVEHEGECTVHFTKVNEQDDQMDEIIFHITAMDDSLT</sequence>
<accession>A0A8J8MGG1</accession>
<proteinExistence type="predicted"/>
<evidence type="ECO:0000313" key="1">
    <source>
        <dbReference type="EMBL" id="QUI21144.1"/>
    </source>
</evidence>